<dbReference type="EMBL" id="QKYT01000511">
    <property type="protein sequence ID" value="RIA84190.1"/>
    <property type="molecule type" value="Genomic_DNA"/>
</dbReference>
<sequence length="196" mass="23092">MGTRSITFIRKRIPKRECSVTKRSLGGPDESQYIYEYFVCVYQQCDGYVEGGVGEWLAEFLSKFIRDFSSVHLDTGFFAAKFVKDFMEKDDQHKLLCPIAPLQEMFRHDHQLAYIITVDSTRKFFDDKSIMLSMYSNCILTARPEKFMKKYKQCENQIEESEIQYEVIDYGDEEVEKEGYLSEDQLLGKFLLKCNY</sequence>
<evidence type="ECO:0000313" key="2">
    <source>
        <dbReference type="Proteomes" id="UP000265703"/>
    </source>
</evidence>
<gene>
    <name evidence="1" type="ORF">C1645_428732</name>
</gene>
<proteinExistence type="predicted"/>
<evidence type="ECO:0000313" key="1">
    <source>
        <dbReference type="EMBL" id="RIA84190.1"/>
    </source>
</evidence>
<protein>
    <submittedName>
        <fullName evidence="1">Uncharacterized protein</fullName>
    </submittedName>
</protein>
<name>A0A397SD32_9GLOM</name>
<accession>A0A397SD32</accession>
<organism evidence="1 2">
    <name type="scientific">Glomus cerebriforme</name>
    <dbReference type="NCBI Taxonomy" id="658196"/>
    <lineage>
        <taxon>Eukaryota</taxon>
        <taxon>Fungi</taxon>
        <taxon>Fungi incertae sedis</taxon>
        <taxon>Mucoromycota</taxon>
        <taxon>Glomeromycotina</taxon>
        <taxon>Glomeromycetes</taxon>
        <taxon>Glomerales</taxon>
        <taxon>Glomeraceae</taxon>
        <taxon>Glomus</taxon>
    </lineage>
</organism>
<comment type="caution">
    <text evidence="1">The sequence shown here is derived from an EMBL/GenBank/DDBJ whole genome shotgun (WGS) entry which is preliminary data.</text>
</comment>
<keyword evidence="2" id="KW-1185">Reference proteome</keyword>
<reference evidence="1 2" key="1">
    <citation type="submission" date="2018-06" db="EMBL/GenBank/DDBJ databases">
        <title>Comparative genomics reveals the genomic features of Rhizophagus irregularis, R. cerebriforme, R. diaphanum and Gigaspora rosea, and their symbiotic lifestyle signature.</title>
        <authorList>
            <person name="Morin E."/>
            <person name="San Clemente H."/>
            <person name="Chen E.C.H."/>
            <person name="De La Providencia I."/>
            <person name="Hainaut M."/>
            <person name="Kuo A."/>
            <person name="Kohler A."/>
            <person name="Murat C."/>
            <person name="Tang N."/>
            <person name="Roy S."/>
            <person name="Loubradou J."/>
            <person name="Henrissat B."/>
            <person name="Grigoriev I.V."/>
            <person name="Corradi N."/>
            <person name="Roux C."/>
            <person name="Martin F.M."/>
        </authorList>
    </citation>
    <scope>NUCLEOTIDE SEQUENCE [LARGE SCALE GENOMIC DNA]</scope>
    <source>
        <strain evidence="1 2">DAOM 227022</strain>
    </source>
</reference>
<dbReference type="AlphaFoldDB" id="A0A397SD32"/>
<dbReference type="OrthoDB" id="10338822at2759"/>
<dbReference type="Proteomes" id="UP000265703">
    <property type="component" value="Unassembled WGS sequence"/>
</dbReference>